<feature type="compositionally biased region" description="Basic and acidic residues" evidence="1">
    <location>
        <begin position="126"/>
        <end position="149"/>
    </location>
</feature>
<feature type="region of interest" description="Disordered" evidence="1">
    <location>
        <begin position="126"/>
        <end position="271"/>
    </location>
</feature>
<organism evidence="3 4">
    <name type="scientific">Butyrivibrio fibrisolvens</name>
    <dbReference type="NCBI Taxonomy" id="831"/>
    <lineage>
        <taxon>Bacteria</taxon>
        <taxon>Bacillati</taxon>
        <taxon>Bacillota</taxon>
        <taxon>Clostridia</taxon>
        <taxon>Lachnospirales</taxon>
        <taxon>Lachnospiraceae</taxon>
        <taxon>Butyrivibrio</taxon>
    </lineage>
</organism>
<feature type="compositionally biased region" description="Basic and acidic residues" evidence="1">
    <location>
        <begin position="243"/>
        <end position="257"/>
    </location>
</feature>
<dbReference type="AlphaFoldDB" id="A0A317G2H1"/>
<keyword evidence="2" id="KW-0472">Membrane</keyword>
<feature type="compositionally biased region" description="Polar residues" evidence="1">
    <location>
        <begin position="160"/>
        <end position="175"/>
    </location>
</feature>
<protein>
    <recommendedName>
        <fullName evidence="5">DUF2953 domain-containing protein</fullName>
    </recommendedName>
</protein>
<evidence type="ECO:0000256" key="2">
    <source>
        <dbReference type="SAM" id="Phobius"/>
    </source>
</evidence>
<reference evidence="3 4" key="1">
    <citation type="submission" date="2017-09" db="EMBL/GenBank/DDBJ databases">
        <title>High-quality draft genome sequence of Butyrivibrio fibrisolvens INBov1, isolated from cow rumen.</title>
        <authorList>
            <person name="Rodriguez Hernaez J."/>
            <person name="Rivarola M."/>
            <person name="Paniego N."/>
            <person name="Cravero S."/>
            <person name="Ceron Cucchi M."/>
            <person name="Martinez M.C."/>
        </authorList>
    </citation>
    <scope>NUCLEOTIDE SEQUENCE [LARGE SCALE GENOMIC DNA]</scope>
    <source>
        <strain evidence="3 4">INBov1</strain>
    </source>
</reference>
<dbReference type="RefSeq" id="WP_110073438.1">
    <property type="nucleotide sequence ID" value="NZ_CM009896.1"/>
</dbReference>
<dbReference type="Proteomes" id="UP000245488">
    <property type="component" value="Chromosome"/>
</dbReference>
<keyword evidence="2" id="KW-1133">Transmembrane helix</keyword>
<evidence type="ECO:0000256" key="1">
    <source>
        <dbReference type="SAM" id="MobiDB-lite"/>
    </source>
</evidence>
<sequence>MILGTFLSILKIIGIALLVILLVILALLLIILFVPLRYRAKAVIGRIDLDKLSELSDEGSGDDTDHGLEEAASNDPKSYVLDKIDCKASFSWLLHLVRGGIGYPENTSFWLKVLFFKILPKSEEKKHRKEEKKGRKEEKKSQAKLEKAMDNAGSYEEVSDQSSKDAGNQESLNDQNKSNNKKSSENKTSDISASNIEASDKKDVSGDLDTSDYSDEVNGQKDSEDHADKDSKEHTVSLESDDGNIHKDDSENDHGNDAAEDDNDSEESEDKEDIDIFTFFDFIEKMADLFEKALDFLEKPGEAVEKAFYTISRAYDKMDLIKDLLDSPTFERAFLRAKKDLYLVLRHIMPGKIDADILLGIGDPASMGKLLAGVSVVNTFNDYDIWLEPDFENKVVEASVNIKGRIALWRLLLSAARVYFNKDIRKVKKRFDRIMKK</sequence>
<keyword evidence="4" id="KW-1185">Reference proteome</keyword>
<comment type="caution">
    <text evidence="3">The sequence shown here is derived from an EMBL/GenBank/DDBJ whole genome shotgun (WGS) entry which is preliminary data.</text>
</comment>
<gene>
    <name evidence="3" type="ORF">CPT75_14320</name>
</gene>
<proteinExistence type="predicted"/>
<feature type="transmembrane region" description="Helical" evidence="2">
    <location>
        <begin position="12"/>
        <end position="36"/>
    </location>
</feature>
<name>A0A317G2H1_BUTFI</name>
<evidence type="ECO:0000313" key="3">
    <source>
        <dbReference type="EMBL" id="PWT28205.1"/>
    </source>
</evidence>
<keyword evidence="2" id="KW-0812">Transmembrane</keyword>
<feature type="compositionally biased region" description="Acidic residues" evidence="1">
    <location>
        <begin position="258"/>
        <end position="271"/>
    </location>
</feature>
<feature type="compositionally biased region" description="Basic and acidic residues" evidence="1">
    <location>
        <begin position="218"/>
        <end position="236"/>
    </location>
</feature>
<evidence type="ECO:0000313" key="4">
    <source>
        <dbReference type="Proteomes" id="UP000245488"/>
    </source>
</evidence>
<evidence type="ECO:0008006" key="5">
    <source>
        <dbReference type="Google" id="ProtNLM"/>
    </source>
</evidence>
<dbReference type="EMBL" id="NXNG01000001">
    <property type="protein sequence ID" value="PWT28205.1"/>
    <property type="molecule type" value="Genomic_DNA"/>
</dbReference>
<accession>A0A317G2H1</accession>